<dbReference type="EMBL" id="JARBHB010000011">
    <property type="protein sequence ID" value="KAJ8873012.1"/>
    <property type="molecule type" value="Genomic_DNA"/>
</dbReference>
<gene>
    <name evidence="2" type="ORF">PR048_026628</name>
</gene>
<evidence type="ECO:0000313" key="2">
    <source>
        <dbReference type="EMBL" id="KAJ8873012.1"/>
    </source>
</evidence>
<evidence type="ECO:0000313" key="3">
    <source>
        <dbReference type="Proteomes" id="UP001159363"/>
    </source>
</evidence>
<keyword evidence="3" id="KW-1185">Reference proteome</keyword>
<comment type="caution">
    <text evidence="2">The sequence shown here is derived from an EMBL/GenBank/DDBJ whole genome shotgun (WGS) entry which is preliminary data.</text>
</comment>
<accession>A0ABQ9GLW9</accession>
<feature type="compositionally biased region" description="Basic and acidic residues" evidence="1">
    <location>
        <begin position="10"/>
        <end position="21"/>
    </location>
</feature>
<protein>
    <submittedName>
        <fullName evidence="2">Uncharacterized protein</fullName>
    </submittedName>
</protein>
<evidence type="ECO:0000256" key="1">
    <source>
        <dbReference type="SAM" id="MobiDB-lite"/>
    </source>
</evidence>
<name>A0ABQ9GLW9_9NEOP</name>
<reference evidence="2 3" key="1">
    <citation type="submission" date="2023-02" db="EMBL/GenBank/DDBJ databases">
        <title>LHISI_Scaffold_Assembly.</title>
        <authorList>
            <person name="Stuart O.P."/>
            <person name="Cleave R."/>
            <person name="Magrath M.J.L."/>
            <person name="Mikheyev A.S."/>
        </authorList>
    </citation>
    <scope>NUCLEOTIDE SEQUENCE [LARGE SCALE GENOMIC DNA]</scope>
    <source>
        <strain evidence="2">Daus_M_001</strain>
        <tissue evidence="2">Leg muscle</tissue>
    </source>
</reference>
<sequence>MLPVPKRAKGKQEGECGRDGEGVGVRGASDEARGVQEISAQHHCHQRRGARCQDNSQGVCAGVGDIPDKQTHPSPSLGSLQPSQGLSGHLADAGRLALHKQCDPPHHNREGAYANNSNPAVVFNLPRSSSDAVDTAFQNYLLGFTWILANILLSNCYLSPAGVILNGFIYPQLVGDLHVVVVGLASTESLLLPDYGSDVSRRWHLRSPLLYTASHKPTSGQWGRARVQQLCICLPPPASFLTSIGLLPPHCPLSTHHEECGTHTAMALSGTILTCEYPGVARPGIEPGSPSWKVSKLTAQPPRPQVQLANPANKRNVRTLWETRALRVSIDRSFTFQPYHTAVDQHIPRENSRVQRKIAKIALYETAVACSLANETFIINAPCVPRQATTQWLALPCDTCRAPSKVRGERRKKISADLSVPSLLSFPALLHTHFASHSIGSQDLVRPNFFTHSLLAGVSAETRKFHELIPGQASPQAHLHSTYFPSGSQFVSPTLDEFQRVTNL</sequence>
<feature type="region of interest" description="Disordered" evidence="1">
    <location>
        <begin position="63"/>
        <end position="87"/>
    </location>
</feature>
<feature type="region of interest" description="Disordered" evidence="1">
    <location>
        <begin position="1"/>
        <end position="32"/>
    </location>
</feature>
<feature type="compositionally biased region" description="Low complexity" evidence="1">
    <location>
        <begin position="73"/>
        <end position="87"/>
    </location>
</feature>
<organism evidence="2 3">
    <name type="scientific">Dryococelus australis</name>
    <dbReference type="NCBI Taxonomy" id="614101"/>
    <lineage>
        <taxon>Eukaryota</taxon>
        <taxon>Metazoa</taxon>
        <taxon>Ecdysozoa</taxon>
        <taxon>Arthropoda</taxon>
        <taxon>Hexapoda</taxon>
        <taxon>Insecta</taxon>
        <taxon>Pterygota</taxon>
        <taxon>Neoptera</taxon>
        <taxon>Polyneoptera</taxon>
        <taxon>Phasmatodea</taxon>
        <taxon>Verophasmatodea</taxon>
        <taxon>Anareolatae</taxon>
        <taxon>Phasmatidae</taxon>
        <taxon>Eurycanthinae</taxon>
        <taxon>Dryococelus</taxon>
    </lineage>
</organism>
<dbReference type="Proteomes" id="UP001159363">
    <property type="component" value="Chromosome 10"/>
</dbReference>
<proteinExistence type="predicted"/>